<gene>
    <name evidence="1" type="ORF">JG688_00006064</name>
</gene>
<organism evidence="1 2">
    <name type="scientific">Phytophthora aleatoria</name>
    <dbReference type="NCBI Taxonomy" id="2496075"/>
    <lineage>
        <taxon>Eukaryota</taxon>
        <taxon>Sar</taxon>
        <taxon>Stramenopiles</taxon>
        <taxon>Oomycota</taxon>
        <taxon>Peronosporomycetes</taxon>
        <taxon>Peronosporales</taxon>
        <taxon>Peronosporaceae</taxon>
        <taxon>Phytophthora</taxon>
    </lineage>
</organism>
<dbReference type="AlphaFoldDB" id="A0A8J5MGT4"/>
<name>A0A8J5MGT4_9STRA</name>
<dbReference type="PANTHER" id="PTHR46586">
    <property type="entry name" value="ANKYRIN REPEAT-CONTAINING PROTEIN"/>
    <property type="match status" value="1"/>
</dbReference>
<dbReference type="PANTHER" id="PTHR46586:SF3">
    <property type="entry name" value="ANKYRIN REPEAT-CONTAINING PROTEIN"/>
    <property type="match status" value="1"/>
</dbReference>
<dbReference type="InterPro" id="IPR052050">
    <property type="entry name" value="SecEffector_AnkRepeat"/>
</dbReference>
<comment type="caution">
    <text evidence="1">The sequence shown here is derived from an EMBL/GenBank/DDBJ whole genome shotgun (WGS) entry which is preliminary data.</text>
</comment>
<dbReference type="Proteomes" id="UP000709295">
    <property type="component" value="Unassembled WGS sequence"/>
</dbReference>
<evidence type="ECO:0000313" key="2">
    <source>
        <dbReference type="Proteomes" id="UP000709295"/>
    </source>
</evidence>
<evidence type="ECO:0000313" key="1">
    <source>
        <dbReference type="EMBL" id="KAG6967953.1"/>
    </source>
</evidence>
<accession>A0A8J5MGT4</accession>
<proteinExistence type="predicted"/>
<dbReference type="EMBL" id="JAENGY010000255">
    <property type="protein sequence ID" value="KAG6967953.1"/>
    <property type="molecule type" value="Genomic_DNA"/>
</dbReference>
<keyword evidence="2" id="KW-1185">Reference proteome</keyword>
<protein>
    <submittedName>
        <fullName evidence="1">Uncharacterized protein</fullName>
    </submittedName>
</protein>
<reference evidence="1" key="1">
    <citation type="submission" date="2021-01" db="EMBL/GenBank/DDBJ databases">
        <title>Phytophthora aleatoria, a newly-described species from Pinus radiata is distinct from Phytophthora cactorum isolates based on comparative genomics.</title>
        <authorList>
            <person name="Mcdougal R."/>
            <person name="Panda P."/>
            <person name="Williams N."/>
            <person name="Studholme D.J."/>
        </authorList>
    </citation>
    <scope>NUCLEOTIDE SEQUENCE</scope>
    <source>
        <strain evidence="1">NZFS 4037</strain>
    </source>
</reference>
<sequence length="407" mass="46750">MGRKLPTPLQAVALVCRSKPELDGIAYVVDSISAYADSSVELPLAKACVFGSSKLLNRIWNSTVDLESNEAVKINNVEIIRWLFERFPDYRVRRPVVYRAAERGALEILQYFREHGTIVNFEDEENLEGGRWDEEAEHWEKGRWVYWSNKDAAQAALAGHRATVRYIYQTTEYEDRCDYDTIDGAVIRGDLELAEWLTDRLVSLLFRSKPRFAAIDHVISSVSAYADSSVEFPLNKACKYGSVTLLDRIWNCTVDLEPAVKINKVEIVQWLFEHFPDYGVRRKVIYHAASAGALEILQYFRANGTVITNEEEEQEDDGEWDEEKENWERGRWVRWGGLDAAKAAIAGHSDVVKWMYETYAYTDPKDTMHFMVLPLTGTLSHCNGSKNVENTRRGMLERCLKQRKQGN</sequence>